<sequence length="471" mass="52072">MLAGPGNVVNLTSERLSSKRVRLAWAAPTSPSTCTVLYQLSYCSSPSYWQQDCNHTTLSLPVNTTEVSLRVEPCRYNHVSVTAVGDEGNSSAEMLVVSPRANNPQPPTKLEVDVVNSTTFTLSWEDPQDDRTECRLGYRICAGVAGHEDYDCMFEPRHLTYPDTRSTWTNSHSPTAACTSYTTSVSTVYNSLDLHGTASDTASITFHTAPENVADLKTTYNQTTISLEWSESQSECADHYVVSWCNVPYPWYDNCRPETHNTTTSVTSFHIAGLSACSYYWVAFSTVGEDGLSSETKELVITPPVADEVRSLDVMYEHGSQFAASWDVVGGDACVSSYRVCWRASGAEQEECDHSRLNNYESRYNLSLLTCSNYTLDVVPLDVYNDTSDSVTAYFATGMLYHCFLSYRSSGFDSHLVMTFTLVHTDEDKKKPLQNYSTTALSLAIPMQGSLTKFPVEPALASPSSQVADTY</sequence>
<dbReference type="PANTHER" id="PTHR46708:SF2">
    <property type="entry name" value="FIBRONECTIN TYPE-III DOMAIN-CONTAINING PROTEIN"/>
    <property type="match status" value="1"/>
</dbReference>
<dbReference type="InterPro" id="IPR036116">
    <property type="entry name" value="FN3_sf"/>
</dbReference>
<dbReference type="InterPro" id="IPR050991">
    <property type="entry name" value="ECM_Regulatory_Proteins"/>
</dbReference>
<keyword evidence="4" id="KW-1185">Reference proteome</keyword>
<evidence type="ECO:0000259" key="2">
    <source>
        <dbReference type="PROSITE" id="PS50853"/>
    </source>
</evidence>
<dbReference type="PANTHER" id="PTHR46708">
    <property type="entry name" value="TENASCIN"/>
    <property type="match status" value="1"/>
</dbReference>
<dbReference type="InterPro" id="IPR003961">
    <property type="entry name" value="FN3_dom"/>
</dbReference>
<dbReference type="CDD" id="cd00063">
    <property type="entry name" value="FN3"/>
    <property type="match status" value="1"/>
</dbReference>
<name>A0ABQ9GGM0_9NEOP</name>
<dbReference type="EMBL" id="JARBHB010000012">
    <property type="protein sequence ID" value="KAJ8871064.1"/>
    <property type="molecule type" value="Genomic_DNA"/>
</dbReference>
<dbReference type="PROSITE" id="PS50853">
    <property type="entry name" value="FN3"/>
    <property type="match status" value="2"/>
</dbReference>
<dbReference type="InterPro" id="IPR013783">
    <property type="entry name" value="Ig-like_fold"/>
</dbReference>
<evidence type="ECO:0000313" key="4">
    <source>
        <dbReference type="Proteomes" id="UP001159363"/>
    </source>
</evidence>
<dbReference type="SMART" id="SM00060">
    <property type="entry name" value="FN3"/>
    <property type="match status" value="2"/>
</dbReference>
<dbReference type="Gene3D" id="2.60.40.10">
    <property type="entry name" value="Immunoglobulins"/>
    <property type="match status" value="2"/>
</dbReference>
<proteinExistence type="predicted"/>
<dbReference type="SUPFAM" id="SSF49265">
    <property type="entry name" value="Fibronectin type III"/>
    <property type="match status" value="2"/>
</dbReference>
<feature type="domain" description="Fibronectin type-III" evidence="2">
    <location>
        <begin position="7"/>
        <end position="104"/>
    </location>
</feature>
<evidence type="ECO:0000313" key="3">
    <source>
        <dbReference type="EMBL" id="KAJ8871064.1"/>
    </source>
</evidence>
<organism evidence="3 4">
    <name type="scientific">Dryococelus australis</name>
    <dbReference type="NCBI Taxonomy" id="614101"/>
    <lineage>
        <taxon>Eukaryota</taxon>
        <taxon>Metazoa</taxon>
        <taxon>Ecdysozoa</taxon>
        <taxon>Arthropoda</taxon>
        <taxon>Hexapoda</taxon>
        <taxon>Insecta</taxon>
        <taxon>Pterygota</taxon>
        <taxon>Neoptera</taxon>
        <taxon>Polyneoptera</taxon>
        <taxon>Phasmatodea</taxon>
        <taxon>Verophasmatodea</taxon>
        <taxon>Anareolatae</taxon>
        <taxon>Phasmatidae</taxon>
        <taxon>Eurycanthinae</taxon>
        <taxon>Dryococelus</taxon>
    </lineage>
</organism>
<protein>
    <recommendedName>
        <fullName evidence="2">Fibronectin type-III domain-containing protein</fullName>
    </recommendedName>
</protein>
<reference evidence="3 4" key="1">
    <citation type="submission" date="2023-02" db="EMBL/GenBank/DDBJ databases">
        <title>LHISI_Scaffold_Assembly.</title>
        <authorList>
            <person name="Stuart O.P."/>
            <person name="Cleave R."/>
            <person name="Magrath M.J.L."/>
            <person name="Mikheyev A.S."/>
        </authorList>
    </citation>
    <scope>NUCLEOTIDE SEQUENCE [LARGE SCALE GENOMIC DNA]</scope>
    <source>
        <strain evidence="3">Daus_M_001</strain>
        <tissue evidence="3">Leg muscle</tissue>
    </source>
</reference>
<accession>A0ABQ9GGM0</accession>
<feature type="domain" description="Fibronectin type-III" evidence="2">
    <location>
        <begin position="209"/>
        <end position="306"/>
    </location>
</feature>
<dbReference type="Proteomes" id="UP001159363">
    <property type="component" value="Chromosome 11"/>
</dbReference>
<keyword evidence="1" id="KW-0677">Repeat</keyword>
<evidence type="ECO:0000256" key="1">
    <source>
        <dbReference type="ARBA" id="ARBA00022737"/>
    </source>
</evidence>
<gene>
    <name evidence="3" type="ORF">PR048_027368</name>
</gene>
<comment type="caution">
    <text evidence="3">The sequence shown here is derived from an EMBL/GenBank/DDBJ whole genome shotgun (WGS) entry which is preliminary data.</text>
</comment>